<feature type="domain" description="G-protein coupled receptors family 1 profile" evidence="10">
    <location>
        <begin position="81"/>
        <end position="200"/>
    </location>
</feature>
<dbReference type="Gene3D" id="1.20.1070.10">
    <property type="entry name" value="Rhodopsin 7-helix transmembrane proteins"/>
    <property type="match status" value="1"/>
</dbReference>
<keyword evidence="5 9" id="KW-0472">Membrane</keyword>
<evidence type="ECO:0000256" key="2">
    <source>
        <dbReference type="ARBA" id="ARBA00022692"/>
    </source>
</evidence>
<dbReference type="Proteomes" id="UP001208570">
    <property type="component" value="Unassembled WGS sequence"/>
</dbReference>
<name>A0AAD9IX11_9ANNE</name>
<reference evidence="11" key="1">
    <citation type="journal article" date="2023" name="Mol. Biol. Evol.">
        <title>Third-Generation Sequencing Reveals the Adaptive Role of the Epigenome in Three Deep-Sea Polychaetes.</title>
        <authorList>
            <person name="Perez M."/>
            <person name="Aroh O."/>
            <person name="Sun Y."/>
            <person name="Lan Y."/>
            <person name="Juniper S.K."/>
            <person name="Young C.R."/>
            <person name="Angers B."/>
            <person name="Qian P.Y."/>
        </authorList>
    </citation>
    <scope>NUCLEOTIDE SEQUENCE</scope>
    <source>
        <strain evidence="11">P08H-3</strain>
    </source>
</reference>
<keyword evidence="6 8" id="KW-0675">Receptor</keyword>
<evidence type="ECO:0000259" key="10">
    <source>
        <dbReference type="PROSITE" id="PS50262"/>
    </source>
</evidence>
<dbReference type="InterPro" id="IPR017452">
    <property type="entry name" value="GPCR_Rhodpsn_7TM"/>
</dbReference>
<keyword evidence="7 8" id="KW-0807">Transducer</keyword>
<dbReference type="Pfam" id="PF00001">
    <property type="entry name" value="7tm_1"/>
    <property type="match status" value="1"/>
</dbReference>
<dbReference type="PROSITE" id="PS50262">
    <property type="entry name" value="G_PROTEIN_RECEP_F1_2"/>
    <property type="match status" value="1"/>
</dbReference>
<evidence type="ECO:0000313" key="12">
    <source>
        <dbReference type="Proteomes" id="UP001208570"/>
    </source>
</evidence>
<evidence type="ECO:0000256" key="8">
    <source>
        <dbReference type="RuleBase" id="RU000688"/>
    </source>
</evidence>
<dbReference type="EMBL" id="JAODUP010001031">
    <property type="protein sequence ID" value="KAK2141855.1"/>
    <property type="molecule type" value="Genomic_DNA"/>
</dbReference>
<keyword evidence="2 8" id="KW-0812">Transmembrane</keyword>
<evidence type="ECO:0000256" key="5">
    <source>
        <dbReference type="ARBA" id="ARBA00023136"/>
    </source>
</evidence>
<keyword evidence="4 8" id="KW-0297">G-protein coupled receptor</keyword>
<protein>
    <recommendedName>
        <fullName evidence="10">G-protein coupled receptors family 1 profile domain-containing protein</fullName>
    </recommendedName>
</protein>
<proteinExistence type="inferred from homology"/>
<dbReference type="PROSITE" id="PS00237">
    <property type="entry name" value="G_PROTEIN_RECEP_F1_1"/>
    <property type="match status" value="1"/>
</dbReference>
<dbReference type="SUPFAM" id="SSF81321">
    <property type="entry name" value="Family A G protein-coupled receptor-like"/>
    <property type="match status" value="1"/>
</dbReference>
<keyword evidence="12" id="KW-1185">Reference proteome</keyword>
<keyword evidence="3 9" id="KW-1133">Transmembrane helix</keyword>
<sequence>MEDSRYDYDNDGAPIPDSWLLDVNVSANRDLIEPPVDPANYDYVYYFDGDIGTFQKPWSSDEAFWPTVLTYGLTFTLGILGNLLVVFALMLDRKSRNVTSYFLVSLALADVVFLVVCVPYETLMKMKKLWAGGPVLCKMAGFVEMLSATATVNNLMAVSIERYVVIVHPMKSRSWCTTGNTKKIIMSVWLIAFLLSAPILHIMVKMTQKEDLRRMFWIPIGDELIVLNTKKIKSFIYSQVKYKPDEIEIS</sequence>
<evidence type="ECO:0000256" key="6">
    <source>
        <dbReference type="ARBA" id="ARBA00023170"/>
    </source>
</evidence>
<evidence type="ECO:0000256" key="9">
    <source>
        <dbReference type="SAM" id="Phobius"/>
    </source>
</evidence>
<evidence type="ECO:0000313" key="11">
    <source>
        <dbReference type="EMBL" id="KAK2141855.1"/>
    </source>
</evidence>
<feature type="transmembrane region" description="Helical" evidence="9">
    <location>
        <begin position="68"/>
        <end position="89"/>
    </location>
</feature>
<dbReference type="GO" id="GO:0005886">
    <property type="term" value="C:plasma membrane"/>
    <property type="evidence" value="ECO:0007669"/>
    <property type="project" value="TreeGrafter"/>
</dbReference>
<organism evidence="11 12">
    <name type="scientific">Paralvinella palmiformis</name>
    <dbReference type="NCBI Taxonomy" id="53620"/>
    <lineage>
        <taxon>Eukaryota</taxon>
        <taxon>Metazoa</taxon>
        <taxon>Spiralia</taxon>
        <taxon>Lophotrochozoa</taxon>
        <taxon>Annelida</taxon>
        <taxon>Polychaeta</taxon>
        <taxon>Sedentaria</taxon>
        <taxon>Canalipalpata</taxon>
        <taxon>Terebellida</taxon>
        <taxon>Terebelliformia</taxon>
        <taxon>Alvinellidae</taxon>
        <taxon>Paralvinella</taxon>
    </lineage>
</organism>
<comment type="caution">
    <text evidence="11">The sequence shown here is derived from an EMBL/GenBank/DDBJ whole genome shotgun (WGS) entry which is preliminary data.</text>
</comment>
<dbReference type="InterPro" id="IPR000276">
    <property type="entry name" value="GPCR_Rhodpsn"/>
</dbReference>
<comment type="similarity">
    <text evidence="8">Belongs to the G-protein coupled receptor 1 family.</text>
</comment>
<dbReference type="PANTHER" id="PTHR24243">
    <property type="entry name" value="G-PROTEIN COUPLED RECEPTOR"/>
    <property type="match status" value="1"/>
</dbReference>
<dbReference type="GO" id="GO:0004930">
    <property type="term" value="F:G protein-coupled receptor activity"/>
    <property type="evidence" value="ECO:0007669"/>
    <property type="project" value="UniProtKB-KW"/>
</dbReference>
<feature type="transmembrane region" description="Helical" evidence="9">
    <location>
        <begin position="101"/>
        <end position="121"/>
    </location>
</feature>
<dbReference type="PANTHER" id="PTHR24243:SF233">
    <property type="entry name" value="THYROTROPIN-RELEASING HORMONE RECEPTOR"/>
    <property type="match status" value="1"/>
</dbReference>
<evidence type="ECO:0000256" key="4">
    <source>
        <dbReference type="ARBA" id="ARBA00023040"/>
    </source>
</evidence>
<dbReference type="PRINTS" id="PR00237">
    <property type="entry name" value="GPCRRHODOPSN"/>
</dbReference>
<evidence type="ECO:0000256" key="3">
    <source>
        <dbReference type="ARBA" id="ARBA00022989"/>
    </source>
</evidence>
<dbReference type="AlphaFoldDB" id="A0AAD9IX11"/>
<gene>
    <name evidence="11" type="ORF">LSH36_1031g00021</name>
</gene>
<evidence type="ECO:0000256" key="7">
    <source>
        <dbReference type="ARBA" id="ARBA00023224"/>
    </source>
</evidence>
<feature type="transmembrane region" description="Helical" evidence="9">
    <location>
        <begin position="184"/>
        <end position="204"/>
    </location>
</feature>
<evidence type="ECO:0000256" key="1">
    <source>
        <dbReference type="ARBA" id="ARBA00004141"/>
    </source>
</evidence>
<accession>A0AAD9IX11</accession>
<comment type="subcellular location">
    <subcellularLocation>
        <location evidence="1">Membrane</location>
        <topology evidence="1">Multi-pass membrane protein</topology>
    </subcellularLocation>
</comment>